<dbReference type="PROSITE" id="PS50164">
    <property type="entry name" value="GIY_YIG"/>
    <property type="match status" value="1"/>
</dbReference>
<dbReference type="InterPro" id="IPR036397">
    <property type="entry name" value="RNaseH_sf"/>
</dbReference>
<evidence type="ECO:0000313" key="4">
    <source>
        <dbReference type="Proteomes" id="UP000824496"/>
    </source>
</evidence>
<dbReference type="CDD" id="cd06127">
    <property type="entry name" value="DEDDh"/>
    <property type="match status" value="1"/>
</dbReference>
<feature type="region of interest" description="Disordered" evidence="1">
    <location>
        <begin position="1"/>
        <end position="61"/>
    </location>
</feature>
<sequence>MGTILGAGSTCAHRVARPGGAGPGRNDVGALPYPAHVSTPPSTLPPPGPPGPPDPPTAPVGIQASLEDLGTPLSHVTFLVVDVETTGGAPGAHALTEIGAVKVRGGRVLEEFSTLVNPGAAIPAQITMLTGITNAMVAGAPAVSAAMEAFLTWADGAAHHDAAAPREETVLVAHNARFDLSHLRAAAQHSGQDWSAPRVLDTLALARRAWSRSDVPNHRLSTLASFVGSPTRPTHRALDDARATVEVLHAALEALAPLGVTHLEDLATATDPVPARRRAKSRLADPLPTCPGVYQFCSAAGQVLYVGSASSLKRRVRSYFTAAEKRRKVAQMLDTTVEVRHIATPTLIEARVRELRLIAELDPPVNRRSRSPGRQPWLRLAPGPQPRLSLTTVLPTSEATGAVGPFASRRSAQEALRAAESVLRLGRWDGAHRRVRPDDAPATADQAAACLSGHIDLVATPLLERISALAADQRYEEAGAWTHRLRALLHGVLRAERARPLLACPHLIAARRRQGGGWELIAVRWGMLAGSMATPPGADPRPGVEALRASARIVERPERVGQGASVEETLLLADWALDEGARLVEVEGDPQCLAWPLGAAARHRKVLDAEP</sequence>
<dbReference type="EMBL" id="AP025017">
    <property type="protein sequence ID" value="BDA65374.1"/>
    <property type="molecule type" value="Genomic_DNA"/>
</dbReference>
<feature type="domain" description="GIY-YIG" evidence="2">
    <location>
        <begin position="289"/>
        <end position="367"/>
    </location>
</feature>
<evidence type="ECO:0000256" key="1">
    <source>
        <dbReference type="SAM" id="MobiDB-lite"/>
    </source>
</evidence>
<reference evidence="3 4" key="1">
    <citation type="submission" date="2021-08" db="EMBL/GenBank/DDBJ databases">
        <title>Whole genome sequence of novel Actinomyces species strain MAS-1.</title>
        <authorList>
            <person name="Saito M."/>
            <person name="Kuwahara N."/>
            <person name="Takizawa T."/>
            <person name="Gotouda H."/>
            <person name="Ochiai T."/>
        </authorList>
    </citation>
    <scope>NUCLEOTIDE SEQUENCE [LARGE SCALE GENOMIC DNA]</scope>
    <source>
        <strain evidence="3 4">MAS-1</strain>
    </source>
</reference>
<dbReference type="PANTHER" id="PTHR30562">
    <property type="entry name" value="UVRC/OXIDOREDUCTASE"/>
    <property type="match status" value="1"/>
</dbReference>
<accession>A0ABM7UPY4</accession>
<dbReference type="NCBIfam" id="NF005907">
    <property type="entry name" value="PRK07883.1-5"/>
    <property type="match status" value="1"/>
</dbReference>
<gene>
    <name evidence="3" type="ORF">MANAM107_22080</name>
</gene>
<dbReference type="SMART" id="SM00479">
    <property type="entry name" value="EXOIII"/>
    <property type="match status" value="1"/>
</dbReference>
<organism evidence="3 4">
    <name type="scientific">Actinomyces capricornis</name>
    <dbReference type="NCBI Taxonomy" id="2755559"/>
    <lineage>
        <taxon>Bacteria</taxon>
        <taxon>Bacillati</taxon>
        <taxon>Actinomycetota</taxon>
        <taxon>Actinomycetes</taxon>
        <taxon>Actinomycetales</taxon>
        <taxon>Actinomycetaceae</taxon>
        <taxon>Actinomyces</taxon>
    </lineage>
</organism>
<dbReference type="InterPro" id="IPR047296">
    <property type="entry name" value="GIY-YIG_UvrC_Cho"/>
</dbReference>
<dbReference type="SMART" id="SM00465">
    <property type="entry name" value="GIYc"/>
    <property type="match status" value="1"/>
</dbReference>
<proteinExistence type="predicted"/>
<dbReference type="InterPro" id="IPR013520">
    <property type="entry name" value="Ribonucl_H"/>
</dbReference>
<dbReference type="InterPro" id="IPR035901">
    <property type="entry name" value="GIY-YIG_endonuc_sf"/>
</dbReference>
<dbReference type="CDD" id="cd10434">
    <property type="entry name" value="GIY-YIG_UvrC_Cho"/>
    <property type="match status" value="1"/>
</dbReference>
<dbReference type="Pfam" id="PF01541">
    <property type="entry name" value="GIY-YIG"/>
    <property type="match status" value="1"/>
</dbReference>
<dbReference type="SUPFAM" id="SSF82771">
    <property type="entry name" value="GIY-YIG endonuclease"/>
    <property type="match status" value="1"/>
</dbReference>
<keyword evidence="4" id="KW-1185">Reference proteome</keyword>
<protein>
    <recommendedName>
        <fullName evidence="2">GIY-YIG domain-containing protein</fullName>
    </recommendedName>
</protein>
<dbReference type="Gene3D" id="3.40.1440.10">
    <property type="entry name" value="GIY-YIG endonuclease"/>
    <property type="match status" value="1"/>
</dbReference>
<dbReference type="Proteomes" id="UP000824496">
    <property type="component" value="Chromosome"/>
</dbReference>
<evidence type="ECO:0000313" key="3">
    <source>
        <dbReference type="EMBL" id="BDA65374.1"/>
    </source>
</evidence>
<dbReference type="InterPro" id="IPR012337">
    <property type="entry name" value="RNaseH-like_sf"/>
</dbReference>
<evidence type="ECO:0000259" key="2">
    <source>
        <dbReference type="PROSITE" id="PS50164"/>
    </source>
</evidence>
<dbReference type="InterPro" id="IPR050066">
    <property type="entry name" value="UvrABC_protein_C"/>
</dbReference>
<dbReference type="Pfam" id="PF00929">
    <property type="entry name" value="RNase_T"/>
    <property type="match status" value="1"/>
</dbReference>
<dbReference type="Gene3D" id="3.30.420.10">
    <property type="entry name" value="Ribonuclease H-like superfamily/Ribonuclease H"/>
    <property type="match status" value="1"/>
</dbReference>
<dbReference type="InterPro" id="IPR000305">
    <property type="entry name" value="GIY-YIG_endonuc"/>
</dbReference>
<dbReference type="SUPFAM" id="SSF53098">
    <property type="entry name" value="Ribonuclease H-like"/>
    <property type="match status" value="1"/>
</dbReference>
<dbReference type="PANTHER" id="PTHR30562:SF1">
    <property type="entry name" value="UVRABC SYSTEM PROTEIN C"/>
    <property type="match status" value="1"/>
</dbReference>
<feature type="compositionally biased region" description="Pro residues" evidence="1">
    <location>
        <begin position="42"/>
        <end position="58"/>
    </location>
</feature>
<name>A0ABM7UPY4_9ACTO</name>